<proteinExistence type="predicted"/>
<organism evidence="2 3">
    <name type="scientific">Mycena belliarum</name>
    <dbReference type="NCBI Taxonomy" id="1033014"/>
    <lineage>
        <taxon>Eukaryota</taxon>
        <taxon>Fungi</taxon>
        <taxon>Dikarya</taxon>
        <taxon>Basidiomycota</taxon>
        <taxon>Agaricomycotina</taxon>
        <taxon>Agaricomycetes</taxon>
        <taxon>Agaricomycetidae</taxon>
        <taxon>Agaricales</taxon>
        <taxon>Marasmiineae</taxon>
        <taxon>Mycenaceae</taxon>
        <taxon>Mycena</taxon>
    </lineage>
</organism>
<dbReference type="Proteomes" id="UP001222325">
    <property type="component" value="Unassembled WGS sequence"/>
</dbReference>
<evidence type="ECO:0000313" key="3">
    <source>
        <dbReference type="Proteomes" id="UP001222325"/>
    </source>
</evidence>
<name>A0AAD6TU57_9AGAR</name>
<feature type="compositionally biased region" description="Basic and acidic residues" evidence="1">
    <location>
        <begin position="137"/>
        <end position="150"/>
    </location>
</feature>
<dbReference type="EMBL" id="JARJCN010000079">
    <property type="protein sequence ID" value="KAJ7076619.1"/>
    <property type="molecule type" value="Genomic_DNA"/>
</dbReference>
<evidence type="ECO:0000313" key="2">
    <source>
        <dbReference type="EMBL" id="KAJ7076619.1"/>
    </source>
</evidence>
<feature type="compositionally biased region" description="Polar residues" evidence="1">
    <location>
        <begin position="1"/>
        <end position="15"/>
    </location>
</feature>
<protein>
    <submittedName>
        <fullName evidence="2">Uncharacterized protein</fullName>
    </submittedName>
</protein>
<comment type="caution">
    <text evidence="2">The sequence shown here is derived from an EMBL/GenBank/DDBJ whole genome shotgun (WGS) entry which is preliminary data.</text>
</comment>
<dbReference type="AlphaFoldDB" id="A0AAD6TU57"/>
<sequence>MGPSGTERNNPSAGQKGSHAPRTLGQECATIVTQPEVINSLGYRNTVKKQCARASGSSGLIGGYTPTQGLGAALPSPEPIAVAVVCIAPAATLLAARLDSLHRAVAVTGVQPQRRQSHPSLAGRTSSQKRSVRVRRRPETSERRAGDLRMECSPASRKRT</sequence>
<accession>A0AAD6TU57</accession>
<evidence type="ECO:0000256" key="1">
    <source>
        <dbReference type="SAM" id="MobiDB-lite"/>
    </source>
</evidence>
<keyword evidence="3" id="KW-1185">Reference proteome</keyword>
<gene>
    <name evidence="2" type="ORF">B0H15DRAFT_1026452</name>
</gene>
<reference evidence="2" key="1">
    <citation type="submission" date="2023-03" db="EMBL/GenBank/DDBJ databases">
        <title>Massive genome expansion in bonnet fungi (Mycena s.s.) driven by repeated elements and novel gene families across ecological guilds.</title>
        <authorList>
            <consortium name="Lawrence Berkeley National Laboratory"/>
            <person name="Harder C.B."/>
            <person name="Miyauchi S."/>
            <person name="Viragh M."/>
            <person name="Kuo A."/>
            <person name="Thoen E."/>
            <person name="Andreopoulos B."/>
            <person name="Lu D."/>
            <person name="Skrede I."/>
            <person name="Drula E."/>
            <person name="Henrissat B."/>
            <person name="Morin E."/>
            <person name="Kohler A."/>
            <person name="Barry K."/>
            <person name="LaButti K."/>
            <person name="Morin E."/>
            <person name="Salamov A."/>
            <person name="Lipzen A."/>
            <person name="Mereny Z."/>
            <person name="Hegedus B."/>
            <person name="Baldrian P."/>
            <person name="Stursova M."/>
            <person name="Weitz H."/>
            <person name="Taylor A."/>
            <person name="Grigoriev I.V."/>
            <person name="Nagy L.G."/>
            <person name="Martin F."/>
            <person name="Kauserud H."/>
        </authorList>
    </citation>
    <scope>NUCLEOTIDE SEQUENCE</scope>
    <source>
        <strain evidence="2">CBHHK173m</strain>
    </source>
</reference>
<feature type="region of interest" description="Disordered" evidence="1">
    <location>
        <begin position="1"/>
        <end position="23"/>
    </location>
</feature>
<feature type="region of interest" description="Disordered" evidence="1">
    <location>
        <begin position="109"/>
        <end position="160"/>
    </location>
</feature>